<dbReference type="InterPro" id="IPR012577">
    <property type="entry name" value="NIPSNAP"/>
</dbReference>
<reference evidence="2 3" key="1">
    <citation type="submission" date="2020-09" db="EMBL/GenBank/DDBJ databases">
        <title>Sphingomonas sp., a new species isolated from pork steak.</title>
        <authorList>
            <person name="Heidler von Heilborn D."/>
        </authorList>
    </citation>
    <scope>NUCLEOTIDE SEQUENCE [LARGE SCALE GENOMIC DNA]</scope>
    <source>
        <strain evidence="3">S8-3T</strain>
    </source>
</reference>
<dbReference type="Gene3D" id="3.30.70.100">
    <property type="match status" value="1"/>
</dbReference>
<gene>
    <name evidence="2" type="ORF">H3Z74_15740</name>
</gene>
<dbReference type="AlphaFoldDB" id="A0A7H0LEV9"/>
<evidence type="ECO:0000313" key="3">
    <source>
        <dbReference type="Proteomes" id="UP000516148"/>
    </source>
</evidence>
<evidence type="ECO:0000259" key="1">
    <source>
        <dbReference type="Pfam" id="PF07978"/>
    </source>
</evidence>
<dbReference type="InterPro" id="IPR011008">
    <property type="entry name" value="Dimeric_a/b-barrel"/>
</dbReference>
<dbReference type="Pfam" id="PF07978">
    <property type="entry name" value="NIPSNAP"/>
    <property type="match status" value="1"/>
</dbReference>
<proteinExistence type="predicted"/>
<organism evidence="2 3">
    <name type="scientific">Sphingomonas alpina</name>
    <dbReference type="NCBI Taxonomy" id="653931"/>
    <lineage>
        <taxon>Bacteria</taxon>
        <taxon>Pseudomonadati</taxon>
        <taxon>Pseudomonadota</taxon>
        <taxon>Alphaproteobacteria</taxon>
        <taxon>Sphingomonadales</taxon>
        <taxon>Sphingomonadaceae</taxon>
        <taxon>Sphingomonas</taxon>
    </lineage>
</organism>
<sequence>MTGLAALGSSAFAAGPPAAQPVIELRQYKILKGRRDAMIALFEREFVDSQEALGIRIIGQFRDLDDPDRFTWIREFESMAARATALNAFYFGPLWKAHRDEANALLDDNDNVLLLHPAVAGLGFGPLTRPVMAGGPAGLVIATIHYLWKDAGEGFGSFFQERMQPALAAAGLPVLSAYVPEREPNNFPRLPVRQSEKLFVWFTRVPDAAAYDAAMVRLRADKLWHATTGAALDDFEERAAQILRLAPASRSTLR</sequence>
<protein>
    <submittedName>
        <fullName evidence="2">NIPSNAP family protein</fullName>
    </submittedName>
</protein>
<accession>A0A7H0LEV9</accession>
<dbReference type="SUPFAM" id="SSF54909">
    <property type="entry name" value="Dimeric alpha+beta barrel"/>
    <property type="match status" value="1"/>
</dbReference>
<feature type="domain" description="NIPSNAP" evidence="1">
    <location>
        <begin position="24"/>
        <end position="114"/>
    </location>
</feature>
<name>A0A7H0LEV9_9SPHN</name>
<dbReference type="KEGG" id="spap:H3Z74_15740"/>
<dbReference type="EMBL" id="CP061038">
    <property type="protein sequence ID" value="QNQ08212.1"/>
    <property type="molecule type" value="Genomic_DNA"/>
</dbReference>
<dbReference type="Proteomes" id="UP000516148">
    <property type="component" value="Chromosome"/>
</dbReference>
<keyword evidence="3" id="KW-1185">Reference proteome</keyword>
<evidence type="ECO:0000313" key="2">
    <source>
        <dbReference type="EMBL" id="QNQ08212.1"/>
    </source>
</evidence>